<dbReference type="AlphaFoldDB" id="A0AAD8MV86"/>
<evidence type="ECO:0000313" key="3">
    <source>
        <dbReference type="Proteomes" id="UP001237642"/>
    </source>
</evidence>
<feature type="region of interest" description="Disordered" evidence="1">
    <location>
        <begin position="1"/>
        <end position="25"/>
    </location>
</feature>
<feature type="compositionally biased region" description="Low complexity" evidence="1">
    <location>
        <begin position="434"/>
        <end position="446"/>
    </location>
</feature>
<reference evidence="2" key="1">
    <citation type="submission" date="2023-02" db="EMBL/GenBank/DDBJ databases">
        <title>Genome of toxic invasive species Heracleum sosnowskyi carries increased number of genes despite the absence of recent whole-genome duplications.</title>
        <authorList>
            <person name="Schelkunov M."/>
            <person name="Shtratnikova V."/>
            <person name="Makarenko M."/>
            <person name="Klepikova A."/>
            <person name="Omelchenko D."/>
            <person name="Novikova G."/>
            <person name="Obukhova E."/>
            <person name="Bogdanov V."/>
            <person name="Penin A."/>
            <person name="Logacheva M."/>
        </authorList>
    </citation>
    <scope>NUCLEOTIDE SEQUENCE</scope>
    <source>
        <strain evidence="2">Hsosn_3</strain>
        <tissue evidence="2">Leaf</tissue>
    </source>
</reference>
<protein>
    <submittedName>
        <fullName evidence="2">Uncharacterized protein</fullName>
    </submittedName>
</protein>
<dbReference type="PANTHER" id="PTHR33984:SF2">
    <property type="entry name" value="OS02G0717600 PROTEIN"/>
    <property type="match status" value="1"/>
</dbReference>
<feature type="region of interest" description="Disordered" evidence="1">
    <location>
        <begin position="418"/>
        <end position="447"/>
    </location>
</feature>
<comment type="caution">
    <text evidence="2">The sequence shown here is derived from an EMBL/GenBank/DDBJ whole genome shotgun (WGS) entry which is preliminary data.</text>
</comment>
<dbReference type="PANTHER" id="PTHR33984">
    <property type="entry name" value="OS02G0717600 PROTEIN"/>
    <property type="match status" value="1"/>
</dbReference>
<gene>
    <name evidence="2" type="ORF">POM88_019018</name>
</gene>
<sequence>MIMERSNSFASSSSRRSSFNASSFSGSFSLTRSTKYVLSVECLKGSSKSEEWTDQMLQTGDIVEEFIVGNIVHRSPFKNGSSGVQKILRDYYKSSDTSIRVRVRRSREHELTELQACIVPKESAGGKKKYIVRSIDDPNYAAGFVDRTETQCLALQASRNSRMVNALAMTPLQEGHVSYPWERRMQELLSVPNSSFFLSVLFLPKSSDTNPSRYNDLEDTLARANTWLSASQASGVPVVFMNIQTESLLTKISGDTASSTVNAGSLSDLANLANASLYGFEDYHGVDIGVVRAVRLWYSPPEGEIPFEIIIEESDTKLGFAISRTEEGFIYISSVSQDAENAPSTRSGLGNMYKEASDANKLLVISRVNNQKVLPWIVSPTGAIRCFDTVSLSQKFSLHRHAKVPILIHLFLWNQTSTSSPTEVRTGSVLVSEDSTASTDDSAGGSEIRLNDTAAGSSFRFHNFTVPHNWV</sequence>
<accession>A0AAD8MV86</accession>
<dbReference type="Proteomes" id="UP001237642">
    <property type="component" value="Unassembled WGS sequence"/>
</dbReference>
<evidence type="ECO:0000313" key="2">
    <source>
        <dbReference type="EMBL" id="KAK1390840.1"/>
    </source>
</evidence>
<name>A0AAD8MV86_9APIA</name>
<organism evidence="2 3">
    <name type="scientific">Heracleum sosnowskyi</name>
    <dbReference type="NCBI Taxonomy" id="360622"/>
    <lineage>
        <taxon>Eukaryota</taxon>
        <taxon>Viridiplantae</taxon>
        <taxon>Streptophyta</taxon>
        <taxon>Embryophyta</taxon>
        <taxon>Tracheophyta</taxon>
        <taxon>Spermatophyta</taxon>
        <taxon>Magnoliopsida</taxon>
        <taxon>eudicotyledons</taxon>
        <taxon>Gunneridae</taxon>
        <taxon>Pentapetalae</taxon>
        <taxon>asterids</taxon>
        <taxon>campanulids</taxon>
        <taxon>Apiales</taxon>
        <taxon>Apiaceae</taxon>
        <taxon>Apioideae</taxon>
        <taxon>apioid superclade</taxon>
        <taxon>Tordylieae</taxon>
        <taxon>Tordyliinae</taxon>
        <taxon>Heracleum</taxon>
    </lineage>
</organism>
<proteinExistence type="predicted"/>
<reference evidence="2" key="2">
    <citation type="submission" date="2023-05" db="EMBL/GenBank/DDBJ databases">
        <authorList>
            <person name="Schelkunov M.I."/>
        </authorList>
    </citation>
    <scope>NUCLEOTIDE SEQUENCE</scope>
    <source>
        <strain evidence="2">Hsosn_3</strain>
        <tissue evidence="2">Leaf</tissue>
    </source>
</reference>
<keyword evidence="3" id="KW-1185">Reference proteome</keyword>
<evidence type="ECO:0000256" key="1">
    <source>
        <dbReference type="SAM" id="MobiDB-lite"/>
    </source>
</evidence>
<dbReference type="EMBL" id="JAUIZM010000004">
    <property type="protein sequence ID" value="KAK1390840.1"/>
    <property type="molecule type" value="Genomic_DNA"/>
</dbReference>